<feature type="region of interest" description="Disordered" evidence="1">
    <location>
        <begin position="162"/>
        <end position="195"/>
    </location>
</feature>
<proteinExistence type="predicted"/>
<organism evidence="2 3">
    <name type="scientific">Athelia psychrophila</name>
    <dbReference type="NCBI Taxonomy" id="1759441"/>
    <lineage>
        <taxon>Eukaryota</taxon>
        <taxon>Fungi</taxon>
        <taxon>Dikarya</taxon>
        <taxon>Basidiomycota</taxon>
        <taxon>Agaricomycotina</taxon>
        <taxon>Agaricomycetes</taxon>
        <taxon>Agaricomycetidae</taxon>
        <taxon>Atheliales</taxon>
        <taxon>Atheliaceae</taxon>
        <taxon>Athelia</taxon>
    </lineage>
</organism>
<sequence>MASTLEAPSASKAPIRLPTTDSAQSGIVIVIAPSASGGTTTAIARGLGTVVVRRGVSLLASPATTPAAATGPSGERHTLLVSVMLLLFTILACVQPRLELHRSGRKLQDRHAQQFYRHVLEKAVAVARQVRQVARSSRRTCIISGERRNEWKVLAIAPTGAMRPSTTSARRARRCTAETTAATRPAGTGTGNGPLAPSVATRSVARDYLLASSFLSIDTLTEARSRRK</sequence>
<evidence type="ECO:0000313" key="3">
    <source>
        <dbReference type="Proteomes" id="UP000076532"/>
    </source>
</evidence>
<evidence type="ECO:0000313" key="2">
    <source>
        <dbReference type="EMBL" id="KZP05827.1"/>
    </source>
</evidence>
<protein>
    <submittedName>
        <fullName evidence="2">Uncharacterized protein</fullName>
    </submittedName>
</protein>
<keyword evidence="3" id="KW-1185">Reference proteome</keyword>
<feature type="compositionally biased region" description="Low complexity" evidence="1">
    <location>
        <begin position="177"/>
        <end position="187"/>
    </location>
</feature>
<evidence type="ECO:0000256" key="1">
    <source>
        <dbReference type="SAM" id="MobiDB-lite"/>
    </source>
</evidence>
<dbReference type="AlphaFoldDB" id="A0A167W8Y6"/>
<name>A0A167W8Y6_9AGAM</name>
<gene>
    <name evidence="2" type="ORF">FIBSPDRAFT_903252</name>
</gene>
<dbReference type="Proteomes" id="UP000076532">
    <property type="component" value="Unassembled WGS sequence"/>
</dbReference>
<reference evidence="2 3" key="1">
    <citation type="journal article" date="2016" name="Mol. Biol. Evol.">
        <title>Comparative Genomics of Early-Diverging Mushroom-Forming Fungi Provides Insights into the Origins of Lignocellulose Decay Capabilities.</title>
        <authorList>
            <person name="Nagy L.G."/>
            <person name="Riley R."/>
            <person name="Tritt A."/>
            <person name="Adam C."/>
            <person name="Daum C."/>
            <person name="Floudas D."/>
            <person name="Sun H."/>
            <person name="Yadav J.S."/>
            <person name="Pangilinan J."/>
            <person name="Larsson K.H."/>
            <person name="Matsuura K."/>
            <person name="Barry K."/>
            <person name="Labutti K."/>
            <person name="Kuo R."/>
            <person name="Ohm R.A."/>
            <person name="Bhattacharya S.S."/>
            <person name="Shirouzu T."/>
            <person name="Yoshinaga Y."/>
            <person name="Martin F.M."/>
            <person name="Grigoriev I.V."/>
            <person name="Hibbett D.S."/>
        </authorList>
    </citation>
    <scope>NUCLEOTIDE SEQUENCE [LARGE SCALE GENOMIC DNA]</scope>
    <source>
        <strain evidence="2 3">CBS 109695</strain>
    </source>
</reference>
<dbReference type="EMBL" id="KV417817">
    <property type="protein sequence ID" value="KZP05827.1"/>
    <property type="molecule type" value="Genomic_DNA"/>
</dbReference>
<accession>A0A167W8Y6</accession>